<feature type="binding site" evidence="8">
    <location>
        <position position="465"/>
    </location>
    <ligand>
        <name>Zn(2+)</name>
        <dbReference type="ChEBI" id="CHEBI:29105"/>
        <label>2</label>
        <note>catalytic</note>
    </ligand>
</feature>
<dbReference type="SMART" id="SM00235">
    <property type="entry name" value="ZnMc"/>
    <property type="match status" value="1"/>
</dbReference>
<feature type="binding site" evidence="8">
    <location>
        <position position="483"/>
    </location>
    <ligand>
        <name>Zn(2+)</name>
        <dbReference type="ChEBI" id="CHEBI:29105"/>
        <label>2</label>
        <note>catalytic</note>
    </ligand>
</feature>
<dbReference type="SUPFAM" id="SSF55486">
    <property type="entry name" value="Metalloproteases ('zincins'), catalytic domain"/>
    <property type="match status" value="1"/>
</dbReference>
<reference evidence="10 11" key="1">
    <citation type="journal article" date="2017" name="Curr. Biol.">
        <title>Genome architecture and evolution of a unichromosomal asexual nematode.</title>
        <authorList>
            <person name="Fradin H."/>
            <person name="Zegar C."/>
            <person name="Gutwein M."/>
            <person name="Lucas J."/>
            <person name="Kovtun M."/>
            <person name="Corcoran D."/>
            <person name="Baugh L.R."/>
            <person name="Kiontke K."/>
            <person name="Gunsalus K."/>
            <person name="Fitch D.H."/>
            <person name="Piano F."/>
        </authorList>
    </citation>
    <scope>NUCLEOTIDE SEQUENCE [LARGE SCALE GENOMIC DNA]</scope>
    <source>
        <strain evidence="10">PF1309</strain>
    </source>
</reference>
<feature type="binding site" evidence="8">
    <location>
        <position position="469"/>
    </location>
    <ligand>
        <name>Zn(2+)</name>
        <dbReference type="ChEBI" id="CHEBI:29105"/>
        <label>2</label>
        <note>catalytic</note>
    </ligand>
</feature>
<dbReference type="SUPFAM" id="SSF47090">
    <property type="entry name" value="PGBD-like"/>
    <property type="match status" value="1"/>
</dbReference>
<dbReference type="GO" id="GO:0006508">
    <property type="term" value="P:proteolysis"/>
    <property type="evidence" value="ECO:0007669"/>
    <property type="project" value="UniProtKB-KW"/>
</dbReference>
<dbReference type="PRINTS" id="PR00138">
    <property type="entry name" value="MATRIXIN"/>
</dbReference>
<evidence type="ECO:0000313" key="10">
    <source>
        <dbReference type="EMBL" id="PAV59428.1"/>
    </source>
</evidence>
<keyword evidence="3 8" id="KW-0479">Metal-binding</keyword>
<dbReference type="InterPro" id="IPR002477">
    <property type="entry name" value="Peptidoglycan-bd-like"/>
</dbReference>
<keyword evidence="2" id="KW-0645">Protease</keyword>
<dbReference type="Pfam" id="PF01471">
    <property type="entry name" value="PG_binding_1"/>
    <property type="match status" value="1"/>
</dbReference>
<dbReference type="Gene3D" id="2.110.10.10">
    <property type="entry name" value="Hemopexin-like domain"/>
    <property type="match status" value="1"/>
</dbReference>
<feature type="binding site" evidence="8">
    <location>
        <position position="538"/>
    </location>
    <ligand>
        <name>Ca(2+)</name>
        <dbReference type="ChEBI" id="CHEBI:29108"/>
        <label>5</label>
    </ligand>
</feature>
<evidence type="ECO:0000256" key="7">
    <source>
        <dbReference type="PIRSR" id="PIRSR621190-1"/>
    </source>
</evidence>
<dbReference type="Pfam" id="PF00413">
    <property type="entry name" value="Peptidase_M10"/>
    <property type="match status" value="1"/>
</dbReference>
<keyword evidence="11" id="KW-1185">Reference proteome</keyword>
<dbReference type="OrthoDB" id="406838at2759"/>
<sequence>MYQIPTKESKVKIDDAPKEYSYVTSNIGRKPIPQICNDDSSCPGYLDEIALLNRGKITKDAPRNPYRRYDWSKEVATPVTQQKRPISFEELQQRGYIDGNGKHRAIKSSKRCAIERQLEETVRESGSSVEVMPEEPRNNRHMTLLSAKGSDSGLSAMEVSLVTDLICSDGANVPPINKRHYKFDERGHIAGGMKVENLQDGGIRCKDPFQIHFRDEGLNDDAAALAEDDVPLRPQQIAPNSRQCECQGGVPGTNVEEADAKVLQNQKDTVAKQYLAIFGYFPNIAHSPIQPPPTTPEVSDKEYKEALILFQKSYLLPVTGIADNPTMAKITEQRCGNWDMFKGKQLVDIPQEKMDLYYKKAKSGGFTWALVGQPLGGMDIEEATEAISQAFKKWEAASSFKFKQVPENAKPDIIVTFKEETEALNTVIGFASGPPEGKIILHAARGWGYRKHNIMGVSLYHTMLHEIGHALGMKHTFYRGSIMFPMMKPALLNPNRLDEIQAVDRLALSKLYRLTQPNISLTENDFDDNKCPKYLDSIVDVADDQWLLFRNLNAWRIKLTGDNRKFVSKDSILISKIFPNGPSFVNATTRLGDLIILIAERSIYGYHYDGVKFTPAKDFPKQLHSRVLFYPNAAFSVGGEIITLIAGNVFAYYNPFGNFPTLLEDKTKYFPELPQDLRGGIMKTPGSTDFYYMFDEATVTSYDMKAKKRATFSSLLDFIKCD</sequence>
<dbReference type="GO" id="GO:0030198">
    <property type="term" value="P:extracellular matrix organization"/>
    <property type="evidence" value="ECO:0007669"/>
    <property type="project" value="TreeGrafter"/>
</dbReference>
<feature type="binding site" evidence="8">
    <location>
        <position position="536"/>
    </location>
    <ligand>
        <name>Ca(2+)</name>
        <dbReference type="ChEBI" id="CHEBI:29108"/>
        <label>4</label>
    </ligand>
</feature>
<dbReference type="Gene3D" id="3.40.390.10">
    <property type="entry name" value="Collagenase (Catalytic Domain)"/>
    <property type="match status" value="1"/>
</dbReference>
<keyword evidence="6" id="KW-0482">Metalloprotease</keyword>
<dbReference type="InterPro" id="IPR021190">
    <property type="entry name" value="Pept_M10A"/>
</dbReference>
<dbReference type="GO" id="GO:0008270">
    <property type="term" value="F:zinc ion binding"/>
    <property type="evidence" value="ECO:0007669"/>
    <property type="project" value="InterPro"/>
</dbReference>
<keyword evidence="5 8" id="KW-0862">Zinc</keyword>
<evidence type="ECO:0000256" key="1">
    <source>
        <dbReference type="ARBA" id="ARBA00010370"/>
    </source>
</evidence>
<dbReference type="SUPFAM" id="SSF50923">
    <property type="entry name" value="Hemopexin-like domain"/>
    <property type="match status" value="1"/>
</dbReference>
<evidence type="ECO:0000313" key="11">
    <source>
        <dbReference type="Proteomes" id="UP000218231"/>
    </source>
</evidence>
<evidence type="ECO:0000259" key="9">
    <source>
        <dbReference type="SMART" id="SM00235"/>
    </source>
</evidence>
<dbReference type="STRING" id="2018661.A0A2A2JCC9"/>
<dbReference type="EMBL" id="LIAE01010526">
    <property type="protein sequence ID" value="PAV59428.1"/>
    <property type="molecule type" value="Genomic_DNA"/>
</dbReference>
<evidence type="ECO:0000256" key="2">
    <source>
        <dbReference type="ARBA" id="ARBA00022670"/>
    </source>
</evidence>
<dbReference type="GO" id="GO:0031012">
    <property type="term" value="C:extracellular matrix"/>
    <property type="evidence" value="ECO:0007669"/>
    <property type="project" value="InterPro"/>
</dbReference>
<keyword evidence="4" id="KW-0378">Hydrolase</keyword>
<feature type="binding site" evidence="8">
    <location>
        <position position="475"/>
    </location>
    <ligand>
        <name>Zn(2+)</name>
        <dbReference type="ChEBI" id="CHEBI:29105"/>
        <label>2</label>
        <note>catalytic</note>
    </ligand>
</feature>
<feature type="binding site" description="in inhibited form" evidence="8">
    <location>
        <position position="335"/>
    </location>
    <ligand>
        <name>Zn(2+)</name>
        <dbReference type="ChEBI" id="CHEBI:29105"/>
        <label>2</label>
        <note>catalytic</note>
    </ligand>
</feature>
<evidence type="ECO:0000256" key="3">
    <source>
        <dbReference type="ARBA" id="ARBA00022723"/>
    </source>
</evidence>
<feature type="binding site" evidence="8">
    <location>
        <position position="412"/>
    </location>
    <ligand>
        <name>Ca(2+)</name>
        <dbReference type="ChEBI" id="CHEBI:29108"/>
        <label>2</label>
    </ligand>
</feature>
<comment type="similarity">
    <text evidence="1">Belongs to the peptidase M10A family.</text>
</comment>
<evidence type="ECO:0000256" key="4">
    <source>
        <dbReference type="ARBA" id="ARBA00022801"/>
    </source>
</evidence>
<dbReference type="AlphaFoldDB" id="A0A2A2JCC9"/>
<protein>
    <recommendedName>
        <fullName evidence="9">Peptidase metallopeptidase domain-containing protein</fullName>
    </recommendedName>
</protein>
<evidence type="ECO:0000256" key="5">
    <source>
        <dbReference type="ARBA" id="ARBA00022833"/>
    </source>
</evidence>
<evidence type="ECO:0000256" key="6">
    <source>
        <dbReference type="ARBA" id="ARBA00023049"/>
    </source>
</evidence>
<dbReference type="InterPro" id="IPR036365">
    <property type="entry name" value="PGBD-like_sf"/>
</dbReference>
<dbReference type="GO" id="GO:0030574">
    <property type="term" value="P:collagen catabolic process"/>
    <property type="evidence" value="ECO:0007669"/>
    <property type="project" value="TreeGrafter"/>
</dbReference>
<dbReference type="GO" id="GO:0004222">
    <property type="term" value="F:metalloendopeptidase activity"/>
    <property type="evidence" value="ECO:0007669"/>
    <property type="project" value="InterPro"/>
</dbReference>
<accession>A0A2A2JCC9</accession>
<proteinExistence type="inferred from homology"/>
<dbReference type="PANTHER" id="PTHR10201">
    <property type="entry name" value="MATRIX METALLOPROTEINASE"/>
    <property type="match status" value="1"/>
</dbReference>
<feature type="domain" description="Peptidase metallopeptidase" evidence="9">
    <location>
        <begin position="357"/>
        <end position="514"/>
    </location>
</feature>
<organism evidence="10 11">
    <name type="scientific">Diploscapter pachys</name>
    <dbReference type="NCBI Taxonomy" id="2018661"/>
    <lineage>
        <taxon>Eukaryota</taxon>
        <taxon>Metazoa</taxon>
        <taxon>Ecdysozoa</taxon>
        <taxon>Nematoda</taxon>
        <taxon>Chromadorea</taxon>
        <taxon>Rhabditida</taxon>
        <taxon>Rhabditina</taxon>
        <taxon>Rhabditomorpha</taxon>
        <taxon>Rhabditoidea</taxon>
        <taxon>Rhabditidae</taxon>
        <taxon>Diploscapter</taxon>
    </lineage>
</organism>
<dbReference type="InterPro" id="IPR036375">
    <property type="entry name" value="Hemopexin-like_dom_sf"/>
</dbReference>
<dbReference type="InterPro" id="IPR024079">
    <property type="entry name" value="MetalloPept_cat_dom_sf"/>
</dbReference>
<name>A0A2A2JCC9_9BILA</name>
<gene>
    <name evidence="10" type="ORF">WR25_13538</name>
</gene>
<keyword evidence="8" id="KW-0106">Calcium</keyword>
<comment type="cofactor">
    <cofactor evidence="8">
        <name>Zn(2+)</name>
        <dbReference type="ChEBI" id="CHEBI:29105"/>
    </cofactor>
    <text evidence="8">Binds 2 Zn(2+) ions per subunit.</text>
</comment>
<dbReference type="PANTHER" id="PTHR10201:SF284">
    <property type="entry name" value="PEPTIDASE METALLOPEPTIDASE DOMAIN-CONTAINING PROTEIN"/>
    <property type="match status" value="1"/>
</dbReference>
<dbReference type="Proteomes" id="UP000218231">
    <property type="component" value="Unassembled WGS sequence"/>
</dbReference>
<comment type="caution">
    <text evidence="10">The sequence shown here is derived from an EMBL/GenBank/DDBJ whole genome shotgun (WGS) entry which is preliminary data.</text>
</comment>
<dbReference type="InterPro" id="IPR001818">
    <property type="entry name" value="Pept_M10_metallopeptidase"/>
</dbReference>
<evidence type="ECO:0000256" key="8">
    <source>
        <dbReference type="PIRSR" id="PIRSR621190-2"/>
    </source>
</evidence>
<comment type="cofactor">
    <cofactor evidence="8">
        <name>Ca(2+)</name>
        <dbReference type="ChEBI" id="CHEBI:29108"/>
    </cofactor>
    <text evidence="8">Can bind about 5 Ca(2+) ions per subunit.</text>
</comment>
<dbReference type="InterPro" id="IPR006026">
    <property type="entry name" value="Peptidase_Metallo"/>
</dbReference>
<feature type="active site" evidence="7">
    <location>
        <position position="466"/>
    </location>
</feature>